<dbReference type="Pfam" id="PF03024">
    <property type="entry name" value="Folate_rec"/>
    <property type="match status" value="1"/>
</dbReference>
<keyword evidence="1" id="KW-0732">Signal</keyword>
<gene>
    <name evidence="4" type="primary">RvY_05936</name>
    <name evidence="4" type="synonym">RvY_05936.1</name>
    <name evidence="4" type="ORF">RvY_05936-1</name>
</gene>
<accession>A0A1D1V0C1</accession>
<dbReference type="STRING" id="947166.A0A1D1V0C1"/>
<evidence type="ECO:0000256" key="1">
    <source>
        <dbReference type="ARBA" id="ARBA00022729"/>
    </source>
</evidence>
<evidence type="ECO:0000256" key="2">
    <source>
        <dbReference type="ARBA" id="ARBA00023157"/>
    </source>
</evidence>
<evidence type="ECO:0000313" key="4">
    <source>
        <dbReference type="EMBL" id="GAU94105.1"/>
    </source>
</evidence>
<sequence length="170" mass="19052">MPCWNILPGRIPSFSTYLNIRNPFSHLSKCSLVFGVLLGLFKITEVSAPGPANSVDSGGVEYYDGDEIDEKAGHQVDPYAPGSSVPLAPLRVTQPFCSFFDNRSPQMQPDLRNCTWYRERSCCRQAELESIFKKVKPLQGASENCMRHLNYMICWVCDPVSLTTASHKKT</sequence>
<keyword evidence="5" id="KW-1185">Reference proteome</keyword>
<reference evidence="4 5" key="1">
    <citation type="journal article" date="2016" name="Nat. Commun.">
        <title>Extremotolerant tardigrade genome and improved radiotolerance of human cultured cells by tardigrade-unique protein.</title>
        <authorList>
            <person name="Hashimoto T."/>
            <person name="Horikawa D.D."/>
            <person name="Saito Y."/>
            <person name="Kuwahara H."/>
            <person name="Kozuka-Hata H."/>
            <person name="Shin-I T."/>
            <person name="Minakuchi Y."/>
            <person name="Ohishi K."/>
            <person name="Motoyama A."/>
            <person name="Aizu T."/>
            <person name="Enomoto A."/>
            <person name="Kondo K."/>
            <person name="Tanaka S."/>
            <person name="Hara Y."/>
            <person name="Koshikawa S."/>
            <person name="Sagara H."/>
            <person name="Miura T."/>
            <person name="Yokobori S."/>
            <person name="Miyagawa K."/>
            <person name="Suzuki Y."/>
            <person name="Kubo T."/>
            <person name="Oyama M."/>
            <person name="Kohara Y."/>
            <person name="Fujiyama A."/>
            <person name="Arakawa K."/>
            <person name="Katayama T."/>
            <person name="Toyoda A."/>
            <person name="Kunieda T."/>
        </authorList>
    </citation>
    <scope>NUCLEOTIDE SEQUENCE [LARGE SCALE GENOMIC DNA]</scope>
    <source>
        <strain evidence="4 5">YOKOZUNA-1</strain>
    </source>
</reference>
<name>A0A1D1V0C1_RAMVA</name>
<feature type="domain" description="Folate receptor-like" evidence="3">
    <location>
        <begin position="100"/>
        <end position="161"/>
    </location>
</feature>
<dbReference type="InterPro" id="IPR018143">
    <property type="entry name" value="Folate_rcpt-like"/>
</dbReference>
<proteinExistence type="predicted"/>
<evidence type="ECO:0000259" key="3">
    <source>
        <dbReference type="Pfam" id="PF03024"/>
    </source>
</evidence>
<dbReference type="OrthoDB" id="5982417at2759"/>
<dbReference type="EMBL" id="BDGG01000002">
    <property type="protein sequence ID" value="GAU94105.1"/>
    <property type="molecule type" value="Genomic_DNA"/>
</dbReference>
<comment type="caution">
    <text evidence="4">The sequence shown here is derived from an EMBL/GenBank/DDBJ whole genome shotgun (WGS) entry which is preliminary data.</text>
</comment>
<keyword evidence="2" id="KW-1015">Disulfide bond</keyword>
<dbReference type="Proteomes" id="UP000186922">
    <property type="component" value="Unassembled WGS sequence"/>
</dbReference>
<organism evidence="4 5">
    <name type="scientific">Ramazzottius varieornatus</name>
    <name type="common">Water bear</name>
    <name type="synonym">Tardigrade</name>
    <dbReference type="NCBI Taxonomy" id="947166"/>
    <lineage>
        <taxon>Eukaryota</taxon>
        <taxon>Metazoa</taxon>
        <taxon>Ecdysozoa</taxon>
        <taxon>Tardigrada</taxon>
        <taxon>Eutardigrada</taxon>
        <taxon>Parachela</taxon>
        <taxon>Hypsibioidea</taxon>
        <taxon>Ramazzottiidae</taxon>
        <taxon>Ramazzottius</taxon>
    </lineage>
</organism>
<evidence type="ECO:0000313" key="5">
    <source>
        <dbReference type="Proteomes" id="UP000186922"/>
    </source>
</evidence>
<protein>
    <recommendedName>
        <fullName evidence="3">Folate receptor-like domain-containing protein</fullName>
    </recommendedName>
</protein>
<dbReference type="AlphaFoldDB" id="A0A1D1V0C1"/>